<dbReference type="RefSeq" id="WP_218136677.1">
    <property type="nucleotide sequence ID" value="NZ_FNIE01000009.1"/>
</dbReference>
<dbReference type="GO" id="GO:0051607">
    <property type="term" value="P:defense response to virus"/>
    <property type="evidence" value="ECO:0007669"/>
    <property type="project" value="UniProtKB-KW"/>
</dbReference>
<keyword evidence="12" id="KW-1185">Reference proteome</keyword>
<evidence type="ECO:0000256" key="9">
    <source>
        <dbReference type="SAM" id="Phobius"/>
    </source>
</evidence>
<dbReference type="AlphaFoldDB" id="A0A1H0IRF0"/>
<feature type="region of interest" description="Disordered" evidence="8">
    <location>
        <begin position="1"/>
        <end position="20"/>
    </location>
</feature>
<evidence type="ECO:0000256" key="6">
    <source>
        <dbReference type="ARBA" id="ARBA00023118"/>
    </source>
</evidence>
<dbReference type="Proteomes" id="UP000199341">
    <property type="component" value="Unassembled WGS sequence"/>
</dbReference>
<reference evidence="11 12" key="1">
    <citation type="submission" date="2016-10" db="EMBL/GenBank/DDBJ databases">
        <authorList>
            <person name="de Groot N.N."/>
        </authorList>
    </citation>
    <scope>NUCLEOTIDE SEQUENCE [LARGE SCALE GENOMIC DNA]</scope>
    <source>
        <strain evidence="11 12">CGMCC 4.2022</strain>
    </source>
</reference>
<accession>A0A1H0IRF0</accession>
<dbReference type="InterPro" id="IPR043760">
    <property type="entry name" value="PycTM_dom"/>
</dbReference>
<keyword evidence="5 9" id="KW-1133">Transmembrane helix</keyword>
<protein>
    <recommendedName>
        <fullName evidence="10">Pycsar effector protein domain-containing protein</fullName>
    </recommendedName>
</protein>
<feature type="transmembrane region" description="Helical" evidence="9">
    <location>
        <begin position="165"/>
        <end position="183"/>
    </location>
</feature>
<evidence type="ECO:0000256" key="3">
    <source>
        <dbReference type="ARBA" id="ARBA00022692"/>
    </source>
</evidence>
<keyword evidence="3 9" id="KW-0812">Transmembrane</keyword>
<dbReference type="STRING" id="310781.SAMN05216259_10983"/>
<evidence type="ECO:0000256" key="1">
    <source>
        <dbReference type="ARBA" id="ARBA00004236"/>
    </source>
</evidence>
<dbReference type="Pfam" id="PF18967">
    <property type="entry name" value="PycTM"/>
    <property type="match status" value="1"/>
</dbReference>
<feature type="transmembrane region" description="Helical" evidence="9">
    <location>
        <begin position="51"/>
        <end position="71"/>
    </location>
</feature>
<gene>
    <name evidence="11" type="ORF">SAMN05216259_10983</name>
</gene>
<feature type="transmembrane region" description="Helical" evidence="9">
    <location>
        <begin position="77"/>
        <end position="102"/>
    </location>
</feature>
<feature type="domain" description="Pycsar effector protein" evidence="10">
    <location>
        <begin position="33"/>
        <end position="182"/>
    </location>
</feature>
<dbReference type="GO" id="GO:0000166">
    <property type="term" value="F:nucleotide binding"/>
    <property type="evidence" value="ECO:0007669"/>
    <property type="project" value="UniProtKB-KW"/>
</dbReference>
<evidence type="ECO:0000256" key="8">
    <source>
        <dbReference type="SAM" id="MobiDB-lite"/>
    </source>
</evidence>
<sequence length="184" mass="18718">MSRAPEGAEGAAAAAGAGALPPEPDGEALVYVAERLLGTAREELARADTKASVLLSGALAVPALLFGGRWAPGQARGAWLVVLVAGGALWLAGSGLLVWAILPRTGTARAGPALTYFADARALDGPQALRAALREAGRDKVAWLTTQFVDTSTILSAKYRCLRRGMACLAPGLALCLTALAATA</sequence>
<evidence type="ECO:0000313" key="11">
    <source>
        <dbReference type="EMBL" id="SDO33988.1"/>
    </source>
</evidence>
<keyword evidence="2" id="KW-1003">Cell membrane</keyword>
<organism evidence="11 12">
    <name type="scientific">Actinacidiphila guanduensis</name>
    <dbReference type="NCBI Taxonomy" id="310781"/>
    <lineage>
        <taxon>Bacteria</taxon>
        <taxon>Bacillati</taxon>
        <taxon>Actinomycetota</taxon>
        <taxon>Actinomycetes</taxon>
        <taxon>Kitasatosporales</taxon>
        <taxon>Streptomycetaceae</taxon>
        <taxon>Actinacidiphila</taxon>
    </lineage>
</organism>
<name>A0A1H0IRF0_9ACTN</name>
<keyword evidence="6" id="KW-0051">Antiviral defense</keyword>
<evidence type="ECO:0000256" key="2">
    <source>
        <dbReference type="ARBA" id="ARBA00022475"/>
    </source>
</evidence>
<proteinExistence type="predicted"/>
<comment type="subcellular location">
    <subcellularLocation>
        <location evidence="1">Cell membrane</location>
    </subcellularLocation>
</comment>
<dbReference type="EMBL" id="FNIE01000009">
    <property type="protein sequence ID" value="SDO33988.1"/>
    <property type="molecule type" value="Genomic_DNA"/>
</dbReference>
<keyword evidence="7 9" id="KW-0472">Membrane</keyword>
<evidence type="ECO:0000259" key="10">
    <source>
        <dbReference type="Pfam" id="PF18967"/>
    </source>
</evidence>
<evidence type="ECO:0000256" key="5">
    <source>
        <dbReference type="ARBA" id="ARBA00022989"/>
    </source>
</evidence>
<evidence type="ECO:0000313" key="12">
    <source>
        <dbReference type="Proteomes" id="UP000199341"/>
    </source>
</evidence>
<evidence type="ECO:0000256" key="4">
    <source>
        <dbReference type="ARBA" id="ARBA00022741"/>
    </source>
</evidence>
<evidence type="ECO:0000256" key="7">
    <source>
        <dbReference type="ARBA" id="ARBA00023136"/>
    </source>
</evidence>
<keyword evidence="4" id="KW-0547">Nucleotide-binding</keyword>
<dbReference type="GO" id="GO:0005886">
    <property type="term" value="C:plasma membrane"/>
    <property type="evidence" value="ECO:0007669"/>
    <property type="project" value="UniProtKB-SubCell"/>
</dbReference>